<name>B7KL39_GLOC7</name>
<keyword evidence="3" id="KW-1185">Reference proteome</keyword>
<gene>
    <name evidence="2" type="ordered locus">PCC7424_4037</name>
</gene>
<accession>B7KL39</accession>
<evidence type="ECO:0008006" key="4">
    <source>
        <dbReference type="Google" id="ProtNLM"/>
    </source>
</evidence>
<dbReference type="EMBL" id="CP001291">
    <property type="protein sequence ID" value="ACK72411.1"/>
    <property type="molecule type" value="Genomic_DNA"/>
</dbReference>
<dbReference type="HOGENOM" id="CLU_130859_0_0_3"/>
<dbReference type="RefSeq" id="WP_015955996.1">
    <property type="nucleotide sequence ID" value="NC_011729.1"/>
</dbReference>
<evidence type="ECO:0000313" key="3">
    <source>
        <dbReference type="Proteomes" id="UP000002384"/>
    </source>
</evidence>
<dbReference type="KEGG" id="cyc:PCC7424_4037"/>
<reference evidence="3" key="1">
    <citation type="journal article" date="2011" name="MBio">
        <title>Novel metabolic attributes of the genus Cyanothece, comprising a group of unicellular nitrogen-fixing Cyanobacteria.</title>
        <authorList>
            <person name="Bandyopadhyay A."/>
            <person name="Elvitigala T."/>
            <person name="Welsh E."/>
            <person name="Stockel J."/>
            <person name="Liberton M."/>
            <person name="Min H."/>
            <person name="Sherman L.A."/>
            <person name="Pakrasi H.B."/>
        </authorList>
    </citation>
    <scope>NUCLEOTIDE SEQUENCE [LARGE SCALE GENOMIC DNA]</scope>
    <source>
        <strain evidence="3">PCC 7424</strain>
    </source>
</reference>
<proteinExistence type="predicted"/>
<keyword evidence="1" id="KW-0812">Transmembrane</keyword>
<organism evidence="2 3">
    <name type="scientific">Gloeothece citriformis (strain PCC 7424)</name>
    <name type="common">Cyanothece sp. (strain PCC 7424)</name>
    <dbReference type="NCBI Taxonomy" id="65393"/>
    <lineage>
        <taxon>Bacteria</taxon>
        <taxon>Bacillati</taxon>
        <taxon>Cyanobacteriota</taxon>
        <taxon>Cyanophyceae</taxon>
        <taxon>Oscillatoriophycideae</taxon>
        <taxon>Chroococcales</taxon>
        <taxon>Aphanothecaceae</taxon>
        <taxon>Gloeothece</taxon>
        <taxon>Gloeothece citriformis</taxon>
    </lineage>
</organism>
<evidence type="ECO:0000313" key="2">
    <source>
        <dbReference type="EMBL" id="ACK72411.1"/>
    </source>
</evidence>
<dbReference type="eggNOG" id="ENOG502ZYMB">
    <property type="taxonomic scope" value="Bacteria"/>
</dbReference>
<keyword evidence="1" id="KW-0472">Membrane</keyword>
<dbReference type="InterPro" id="IPR025480">
    <property type="entry name" value="DUF4330"/>
</dbReference>
<protein>
    <recommendedName>
        <fullName evidence="4">Pyruvate/2-oxoglutarate dehydrogenase complex,dihydrolipoamide dehydrogenase (E3) component</fullName>
    </recommendedName>
</protein>
<dbReference type="Pfam" id="PF14221">
    <property type="entry name" value="DUF4330"/>
    <property type="match status" value="1"/>
</dbReference>
<keyword evidence="1" id="KW-1133">Transmembrane helix</keyword>
<dbReference type="AlphaFoldDB" id="B7KL39"/>
<sequence length="175" mass="18798">MKILDSKGRLFGKLSILDLGAALVILLVITGIFVVPGKSGTSTIAQVTTKPIEVDVIVRGLSVRDPQGLMRQLQEEKTTNIVIRNQPAGQVDIVSVTALPRQLAIPQPDGSVKALDDPRQEMNFSQDMIMTLGGKAQMTNTGAVVGGQKVKIGTTIELEGKNYNFNSSVIEVRTK</sequence>
<dbReference type="STRING" id="65393.PCC7424_4037"/>
<dbReference type="Proteomes" id="UP000002384">
    <property type="component" value="Chromosome"/>
</dbReference>
<feature type="transmembrane region" description="Helical" evidence="1">
    <location>
        <begin position="12"/>
        <end position="35"/>
    </location>
</feature>
<evidence type="ECO:0000256" key="1">
    <source>
        <dbReference type="SAM" id="Phobius"/>
    </source>
</evidence>
<dbReference type="OrthoDB" id="516203at2"/>